<keyword evidence="2" id="KW-1185">Reference proteome</keyword>
<dbReference type="STRING" id="6290.A0A0N4X8E9"/>
<dbReference type="EMBL" id="UZAF01022419">
    <property type="protein sequence ID" value="VDO85069.1"/>
    <property type="molecule type" value="Genomic_DNA"/>
</dbReference>
<name>A0A0N4X8E9_HAEPC</name>
<evidence type="ECO:0000313" key="1">
    <source>
        <dbReference type="EMBL" id="VDO85069.1"/>
    </source>
</evidence>
<proteinExistence type="predicted"/>
<dbReference type="InterPro" id="IPR035979">
    <property type="entry name" value="RBD_domain_sf"/>
</dbReference>
<sequence length="147" mass="16145">MVKTVTCDVKEEEPDWTSSAPVIQVKTEEIDQPEAAVGEVIAARPHVINGKTVNLEGAMSTDSKDRDTSYVSTKSLYVSGVREDHTEQMFTEYFRMYGDVVKAQKPRDRVYGMGRSRGDAAGGWPGGWGEQVCGCYGQQGGYGEFCC</sequence>
<protein>
    <submittedName>
        <fullName evidence="3">RRM domain-containing protein</fullName>
    </submittedName>
</protein>
<dbReference type="Gene3D" id="3.30.70.330">
    <property type="match status" value="1"/>
</dbReference>
<evidence type="ECO:0000313" key="2">
    <source>
        <dbReference type="Proteomes" id="UP000268014"/>
    </source>
</evidence>
<dbReference type="SUPFAM" id="SSF54928">
    <property type="entry name" value="RNA-binding domain, RBD"/>
    <property type="match status" value="1"/>
</dbReference>
<dbReference type="OrthoDB" id="1875751at2759"/>
<dbReference type="InterPro" id="IPR012677">
    <property type="entry name" value="Nucleotide-bd_a/b_plait_sf"/>
</dbReference>
<dbReference type="Proteomes" id="UP000268014">
    <property type="component" value="Unassembled WGS sequence"/>
</dbReference>
<organism evidence="3">
    <name type="scientific">Haemonchus placei</name>
    <name type="common">Barber's pole worm</name>
    <dbReference type="NCBI Taxonomy" id="6290"/>
    <lineage>
        <taxon>Eukaryota</taxon>
        <taxon>Metazoa</taxon>
        <taxon>Ecdysozoa</taxon>
        <taxon>Nematoda</taxon>
        <taxon>Chromadorea</taxon>
        <taxon>Rhabditida</taxon>
        <taxon>Rhabditina</taxon>
        <taxon>Rhabditomorpha</taxon>
        <taxon>Strongyloidea</taxon>
        <taxon>Trichostrongylidae</taxon>
        <taxon>Haemonchus</taxon>
    </lineage>
</organism>
<gene>
    <name evidence="1" type="ORF">HPLM_LOCUS20633</name>
</gene>
<reference evidence="3" key="1">
    <citation type="submission" date="2017-02" db="UniProtKB">
        <authorList>
            <consortium name="WormBaseParasite"/>
        </authorList>
    </citation>
    <scope>IDENTIFICATION</scope>
</reference>
<evidence type="ECO:0000313" key="3">
    <source>
        <dbReference type="WBParaSite" id="HPLM_0002064101-mRNA-1"/>
    </source>
</evidence>
<dbReference type="GO" id="GO:0003676">
    <property type="term" value="F:nucleic acid binding"/>
    <property type="evidence" value="ECO:0007669"/>
    <property type="project" value="InterPro"/>
</dbReference>
<dbReference type="WBParaSite" id="HPLM_0002064101-mRNA-1">
    <property type="protein sequence ID" value="HPLM_0002064101-mRNA-1"/>
    <property type="gene ID" value="HPLM_0002064101"/>
</dbReference>
<dbReference type="AlphaFoldDB" id="A0A0N4X8E9"/>
<reference evidence="1 2" key="2">
    <citation type="submission" date="2018-11" db="EMBL/GenBank/DDBJ databases">
        <authorList>
            <consortium name="Pathogen Informatics"/>
        </authorList>
    </citation>
    <scope>NUCLEOTIDE SEQUENCE [LARGE SCALE GENOMIC DNA]</scope>
    <source>
        <strain evidence="1 2">MHpl1</strain>
    </source>
</reference>
<accession>A0A0N4X8E9</accession>